<dbReference type="RefSeq" id="WP_150434622.1">
    <property type="nucleotide sequence ID" value="NZ_VYKJ01000003.1"/>
</dbReference>
<evidence type="ECO:0000256" key="3">
    <source>
        <dbReference type="SAM" id="SignalP"/>
    </source>
</evidence>
<dbReference type="Gene3D" id="3.10.450.160">
    <property type="entry name" value="inner membrane protein cigr"/>
    <property type="match status" value="1"/>
</dbReference>
<sequence length="132" mass="15034">MKRIVTILTLSIILTVALPAFASRADGHGAGAYPEKRQPNPSASNHDDVRRERSHRPQRRDHFSWRGQHFRQGQPVPRGFRAARYRVKDWRAHGLYQPRHGQHWVYINGNYVLIAAASGIITTILLDRAGGH</sequence>
<keyword evidence="2" id="KW-0472">Membrane</keyword>
<gene>
    <name evidence="4" type="ORF">FJU30_09050</name>
</gene>
<dbReference type="EMBL" id="VYKJ01000003">
    <property type="protein sequence ID" value="KAA9001351.1"/>
    <property type="molecule type" value="Genomic_DNA"/>
</dbReference>
<feature type="chain" id="PRO_5023859578" evidence="3">
    <location>
        <begin position="23"/>
        <end position="132"/>
    </location>
</feature>
<organism evidence="4 5">
    <name type="scientific">Affinibrenneria salicis</name>
    <dbReference type="NCBI Taxonomy" id="2590031"/>
    <lineage>
        <taxon>Bacteria</taxon>
        <taxon>Pseudomonadati</taxon>
        <taxon>Pseudomonadota</taxon>
        <taxon>Gammaproteobacteria</taxon>
        <taxon>Enterobacterales</taxon>
        <taxon>Pectobacteriaceae</taxon>
        <taxon>Affinibrenneria</taxon>
    </lineage>
</organism>
<keyword evidence="3" id="KW-0732">Signal</keyword>
<dbReference type="Pfam" id="PF11776">
    <property type="entry name" value="RcnB"/>
    <property type="match status" value="1"/>
</dbReference>
<dbReference type="InterPro" id="IPR024572">
    <property type="entry name" value="RcnB"/>
</dbReference>
<dbReference type="AlphaFoldDB" id="A0A5J5G3W0"/>
<proteinExistence type="predicted"/>
<name>A0A5J5G3W0_9GAMM</name>
<evidence type="ECO:0000256" key="1">
    <source>
        <dbReference type="SAM" id="MobiDB-lite"/>
    </source>
</evidence>
<keyword evidence="5" id="KW-1185">Reference proteome</keyword>
<protein>
    <submittedName>
        <fullName evidence="4">RcnB family protein</fullName>
    </submittedName>
</protein>
<dbReference type="Proteomes" id="UP000335415">
    <property type="component" value="Unassembled WGS sequence"/>
</dbReference>
<keyword evidence="2" id="KW-0812">Transmembrane</keyword>
<evidence type="ECO:0000313" key="4">
    <source>
        <dbReference type="EMBL" id="KAA9001351.1"/>
    </source>
</evidence>
<feature type="transmembrane region" description="Helical" evidence="2">
    <location>
        <begin position="104"/>
        <end position="126"/>
    </location>
</feature>
<accession>A0A5J5G3W0</accession>
<evidence type="ECO:0000256" key="2">
    <source>
        <dbReference type="SAM" id="Phobius"/>
    </source>
</evidence>
<reference evidence="4 5" key="1">
    <citation type="submission" date="2019-09" db="EMBL/GenBank/DDBJ databases">
        <authorList>
            <person name="Li Y."/>
        </authorList>
    </citation>
    <scope>NUCLEOTIDE SEQUENCE [LARGE SCALE GENOMIC DNA]</scope>
    <source>
        <strain evidence="4 5">L3-3HA</strain>
    </source>
</reference>
<dbReference type="OrthoDB" id="6687316at2"/>
<evidence type="ECO:0000313" key="5">
    <source>
        <dbReference type="Proteomes" id="UP000335415"/>
    </source>
</evidence>
<feature type="signal peptide" evidence="3">
    <location>
        <begin position="1"/>
        <end position="22"/>
    </location>
</feature>
<comment type="caution">
    <text evidence="4">The sequence shown here is derived from an EMBL/GenBank/DDBJ whole genome shotgun (WGS) entry which is preliminary data.</text>
</comment>
<feature type="region of interest" description="Disordered" evidence="1">
    <location>
        <begin position="29"/>
        <end position="74"/>
    </location>
</feature>
<keyword evidence="2" id="KW-1133">Transmembrane helix</keyword>